<evidence type="ECO:0000313" key="2">
    <source>
        <dbReference type="EMBL" id="MBH3441339.1"/>
    </source>
</evidence>
<dbReference type="InterPro" id="IPR056642">
    <property type="entry name" value="DUF7740"/>
</dbReference>
<protein>
    <recommendedName>
        <fullName evidence="1">DUF7740 domain-containing protein</fullName>
    </recommendedName>
</protein>
<dbReference type="AlphaFoldDB" id="A0A2X2CJ60"/>
<dbReference type="Proteomes" id="UP000250443">
    <property type="component" value="Unassembled WGS sequence"/>
</dbReference>
<dbReference type="EMBL" id="JADTXM010000020">
    <property type="protein sequence ID" value="MBH3441339.1"/>
    <property type="molecule type" value="Genomic_DNA"/>
</dbReference>
<evidence type="ECO:0000313" key="4">
    <source>
        <dbReference type="Proteomes" id="UP000250443"/>
    </source>
</evidence>
<name>A0A2X2CJ60_PSELU</name>
<reference evidence="3 4" key="1">
    <citation type="submission" date="2018-06" db="EMBL/GenBank/DDBJ databases">
        <authorList>
            <consortium name="Pathogen Informatics"/>
            <person name="Doyle S."/>
        </authorList>
    </citation>
    <scope>NUCLEOTIDE SEQUENCE [LARGE SCALE GENOMIC DNA]</scope>
    <source>
        <strain evidence="3 4">NCTC11842</strain>
    </source>
</reference>
<organism evidence="3 4">
    <name type="scientific">Pseudomonas luteola</name>
    <dbReference type="NCBI Taxonomy" id="47886"/>
    <lineage>
        <taxon>Bacteria</taxon>
        <taxon>Pseudomonadati</taxon>
        <taxon>Pseudomonadota</taxon>
        <taxon>Gammaproteobacteria</taxon>
        <taxon>Pseudomonadales</taxon>
        <taxon>Pseudomonadaceae</taxon>
        <taxon>Pseudomonas</taxon>
    </lineage>
</organism>
<dbReference type="Proteomes" id="UP000638986">
    <property type="component" value="Unassembled WGS sequence"/>
</dbReference>
<reference evidence="2 5" key="2">
    <citation type="submission" date="2020-11" db="EMBL/GenBank/DDBJ databases">
        <title>Enhanced detection system for hospital associated transmission using whole genome sequencing surveillance.</title>
        <authorList>
            <person name="Harrison L.H."/>
            <person name="Van Tyne D."/>
            <person name="Marsh J.W."/>
            <person name="Griffith M.P."/>
            <person name="Snyder D.J."/>
            <person name="Cooper V.S."/>
            <person name="Mustapha M."/>
        </authorList>
    </citation>
    <scope>NUCLEOTIDE SEQUENCE [LARGE SCALE GENOMIC DNA]</scope>
    <source>
        <strain evidence="2 5">PSB00013</strain>
    </source>
</reference>
<dbReference type="RefSeq" id="WP_073450580.1">
    <property type="nucleotide sequence ID" value="NZ_FQYS01000013.1"/>
</dbReference>
<dbReference type="EMBL" id="UAUF01000002">
    <property type="protein sequence ID" value="SPZ00215.1"/>
    <property type="molecule type" value="Genomic_DNA"/>
</dbReference>
<sequence length="74" mass="8412">MKFIDAILALGLAAEIHQTDKAVAVTAKHLLKRLSRSERYHVFAVLNSVSPLEHVRLYIRSLPDELLTFRIEEG</sequence>
<evidence type="ECO:0000313" key="3">
    <source>
        <dbReference type="EMBL" id="SPZ00215.1"/>
    </source>
</evidence>
<evidence type="ECO:0000313" key="5">
    <source>
        <dbReference type="Proteomes" id="UP000638986"/>
    </source>
</evidence>
<feature type="domain" description="DUF7740" evidence="1">
    <location>
        <begin position="1"/>
        <end position="62"/>
    </location>
</feature>
<accession>A0A2X2CJ60</accession>
<dbReference type="Pfam" id="PF24886">
    <property type="entry name" value="DUF7740"/>
    <property type="match status" value="1"/>
</dbReference>
<proteinExistence type="predicted"/>
<gene>
    <name evidence="2" type="ORF">I5Q09_21910</name>
    <name evidence="3" type="ORF">NCTC11842_00360</name>
</gene>
<evidence type="ECO:0000259" key="1">
    <source>
        <dbReference type="Pfam" id="PF24886"/>
    </source>
</evidence>